<dbReference type="GO" id="GO:0005829">
    <property type="term" value="C:cytosol"/>
    <property type="evidence" value="ECO:0007669"/>
    <property type="project" value="TreeGrafter"/>
</dbReference>
<dbReference type="PRINTS" id="PR00150">
    <property type="entry name" value="PEPCARBXLASE"/>
</dbReference>
<dbReference type="GO" id="GO:0000287">
    <property type="term" value="F:magnesium ion binding"/>
    <property type="evidence" value="ECO:0007669"/>
    <property type="project" value="UniProtKB-UniRule"/>
</dbReference>
<dbReference type="PANTHER" id="PTHR30523:SF6">
    <property type="entry name" value="PHOSPHOENOLPYRUVATE CARBOXYLASE"/>
    <property type="match status" value="1"/>
</dbReference>
<keyword evidence="7 9" id="KW-0120">Carbon dioxide fixation</keyword>
<comment type="function">
    <text evidence="1 9">Forms oxaloacetate, a four-carbon dicarboxylic acid source for the tricarboxylic acid cycle.</text>
</comment>
<evidence type="ECO:0000313" key="11">
    <source>
        <dbReference type="EMBL" id="QDQ42979.1"/>
    </source>
</evidence>
<dbReference type="NCBIfam" id="NF000584">
    <property type="entry name" value="PRK00009.1"/>
    <property type="match status" value="1"/>
</dbReference>
<keyword evidence="5 9" id="KW-0460">Magnesium</keyword>
<dbReference type="InterPro" id="IPR018129">
    <property type="entry name" value="PEP_COase_Lys_AS"/>
</dbReference>
<evidence type="ECO:0000256" key="8">
    <source>
        <dbReference type="ARBA" id="ARBA00048995"/>
    </source>
</evidence>
<evidence type="ECO:0000256" key="6">
    <source>
        <dbReference type="ARBA" id="ARBA00023239"/>
    </source>
</evidence>
<comment type="cofactor">
    <cofactor evidence="9">
        <name>Mg(2+)</name>
        <dbReference type="ChEBI" id="CHEBI:18420"/>
    </cofactor>
</comment>
<comment type="subunit">
    <text evidence="9">Homotetramer.</text>
</comment>
<dbReference type="GO" id="GO:0006099">
    <property type="term" value="P:tricarboxylic acid cycle"/>
    <property type="evidence" value="ECO:0007669"/>
    <property type="project" value="InterPro"/>
</dbReference>
<dbReference type="AlphaFoldDB" id="A0A516TP13"/>
<evidence type="ECO:0000256" key="10">
    <source>
        <dbReference type="PROSITE-ProRule" id="PRU10111"/>
    </source>
</evidence>
<evidence type="ECO:0000256" key="4">
    <source>
        <dbReference type="ARBA" id="ARBA00022419"/>
    </source>
</evidence>
<name>A0A516TP13_9BACT</name>
<keyword evidence="6 9" id="KW-0456">Lyase</keyword>
<dbReference type="GO" id="GO:0015977">
    <property type="term" value="P:carbon fixation"/>
    <property type="evidence" value="ECO:0007669"/>
    <property type="project" value="UniProtKB-UniRule"/>
</dbReference>
<dbReference type="GO" id="GO:0008964">
    <property type="term" value="F:phosphoenolpyruvate carboxylase activity"/>
    <property type="evidence" value="ECO:0007669"/>
    <property type="project" value="UniProtKB-UniRule"/>
</dbReference>
<evidence type="ECO:0000256" key="9">
    <source>
        <dbReference type="HAMAP-Rule" id="MF_00595"/>
    </source>
</evidence>
<sequence length="943" mass="108195">MNQKTKQLLNFQTKKKLVKHLPHISAEHDFSILSKTIHFLGDTLGRVITNLEGKKILAIEETIRKLAKESRQGKEEATKALLRIVQGLDTDIAYRMAMAFTCYFELVNIAEENYRVRILKKRRANQLLYPKKAIPKESIESALFELKKAKVTKKQIQEILEKMEIVLVFTAHPTEIKRQTVLNKLCEISFLLKQAFGTVRLPQTIQTEIERLIASLWLTERSRSKNPQVLDEVRTGLWYFEHTLWDVIPELHNEFKRVLHIYYPGVSLKPRWISFGSWIGGDRDGNFQVTTATTAATLILQRNLALKKIAQSLLQLSEVFSVSSQHIAPSKNVLGLLEEKLKVFPSLKEEYESYPNEPYRLLLLALKKEVEMAIDTITEKDLLDFFTEPLPRCFTLNTINAVLEAIEENFKAPNTRIFLEGEFQKLKQRIEVFGLHIFSLDIRQHSSMHQEAIEELLQLNGNGVKSYATLKEEEKVEVLNSLFQKPFPSLPSLYSHGSEKLKEILGPILVFSRSIRILGKEACGCYLISMTSGLSDILEVLYLCEICDCFIDIAPLFETLSDLKSAPKILEDLLSHPLYRKYLQKRNNKQIVMLGYSDSNKDCGYMTSNWWLYHIQERLHEVCQSHGVDLILFHGRGGTIARGGGPAAKAILAQPKGLLDGKIRITEQGEVLSTRYHDFDIAFRILEQTAYGVLLAIYKSRKRSVIPKSWKTIIESIAENSYVAYTQLVQNEVDFLRFWQEVTPINEIGSLKIASRPIFRFQSKSFEDLRAIPWVFSWMQTRFVIPGWYGIGSSLKIAIESSPESLSILRQMYEKWPFFQTVIDNAQLSLAKTDIDIAKLYCSLATNRNLSDKIFAIIESEYKQTVETILKITNQTSILDHEPILQRSIRLRNPYVDPLNFIQVEMIRRNRSGSITDPNEIDKIRSVIELTINGISAGLRNTG</sequence>
<feature type="active site" evidence="9">
    <location>
        <position position="601"/>
    </location>
</feature>
<dbReference type="SUPFAM" id="SSF51621">
    <property type="entry name" value="Phosphoenolpyruvate/pyruvate domain"/>
    <property type="match status" value="1"/>
</dbReference>
<dbReference type="KEGG" id="mkc:kam1_1765"/>
<dbReference type="EMBL" id="CP037899">
    <property type="protein sequence ID" value="QDQ42979.1"/>
    <property type="molecule type" value="Genomic_DNA"/>
</dbReference>
<dbReference type="GO" id="GO:0006107">
    <property type="term" value="P:oxaloacetate metabolic process"/>
    <property type="evidence" value="ECO:0007669"/>
    <property type="project" value="UniProtKB-UniRule"/>
</dbReference>
<dbReference type="EC" id="4.1.1.31" evidence="3 9"/>
<organism evidence="11 12">
    <name type="scientific">Methylacidiphilum kamchatkense Kam1</name>
    <dbReference type="NCBI Taxonomy" id="1202785"/>
    <lineage>
        <taxon>Bacteria</taxon>
        <taxon>Pseudomonadati</taxon>
        <taxon>Verrucomicrobiota</taxon>
        <taxon>Methylacidiphilae</taxon>
        <taxon>Methylacidiphilales</taxon>
        <taxon>Methylacidiphilaceae</taxon>
        <taxon>Methylacidiphilum (ex Ratnadevi et al. 2023)</taxon>
    </lineage>
</organism>
<dbReference type="STRING" id="1202785.A946_03545"/>
<evidence type="ECO:0000256" key="1">
    <source>
        <dbReference type="ARBA" id="ARBA00003670"/>
    </source>
</evidence>
<feature type="active site" evidence="9 10">
    <location>
        <position position="172"/>
    </location>
</feature>
<gene>
    <name evidence="9" type="primary">ppc</name>
    <name evidence="11" type="ORF">kam1_1765</name>
</gene>
<reference evidence="12" key="1">
    <citation type="submission" date="2019-03" db="EMBL/GenBank/DDBJ databases">
        <title>Complete genome of Methylacidiphilum kamchatkense Kam1.</title>
        <authorList>
            <person name="Kruse T."/>
            <person name="Murarilal Ratnadevi C."/>
            <person name="Erikstad H.-A."/>
            <person name="Birkeland N.-K."/>
        </authorList>
    </citation>
    <scope>NUCLEOTIDE SEQUENCE [LARGE SCALE GENOMIC DNA]</scope>
    <source>
        <strain evidence="12">kam1</strain>
    </source>
</reference>
<comment type="similarity">
    <text evidence="2 9">Belongs to the PEPCase type 1 family.</text>
</comment>
<dbReference type="PANTHER" id="PTHR30523">
    <property type="entry name" value="PHOSPHOENOLPYRUVATE CARBOXYLASE"/>
    <property type="match status" value="1"/>
</dbReference>
<keyword evidence="11" id="KW-0670">Pyruvate</keyword>
<dbReference type="Pfam" id="PF00311">
    <property type="entry name" value="PEPcase"/>
    <property type="match status" value="1"/>
</dbReference>
<dbReference type="Proteomes" id="UP000315925">
    <property type="component" value="Chromosome"/>
</dbReference>
<dbReference type="InterPro" id="IPR021135">
    <property type="entry name" value="PEP_COase"/>
</dbReference>
<accession>A0A516TP13</accession>
<dbReference type="HAMAP" id="MF_00595">
    <property type="entry name" value="PEPcase_type1"/>
    <property type="match status" value="1"/>
</dbReference>
<comment type="catalytic activity">
    <reaction evidence="8 9">
        <text>oxaloacetate + phosphate = phosphoenolpyruvate + hydrogencarbonate</text>
        <dbReference type="Rhea" id="RHEA:28370"/>
        <dbReference type="ChEBI" id="CHEBI:16452"/>
        <dbReference type="ChEBI" id="CHEBI:17544"/>
        <dbReference type="ChEBI" id="CHEBI:43474"/>
        <dbReference type="ChEBI" id="CHEBI:58702"/>
        <dbReference type="EC" id="4.1.1.31"/>
    </reaction>
</comment>
<dbReference type="InterPro" id="IPR015813">
    <property type="entry name" value="Pyrv/PenolPyrv_kinase-like_dom"/>
</dbReference>
<protein>
    <recommendedName>
        <fullName evidence="4 9">Phosphoenolpyruvate carboxylase</fullName>
        <shortName evidence="9">PEPC</shortName>
        <shortName evidence="9">PEPCase</shortName>
        <ecNumber evidence="3 9">4.1.1.31</ecNumber>
    </recommendedName>
</protein>
<evidence type="ECO:0000313" key="12">
    <source>
        <dbReference type="Proteomes" id="UP000315925"/>
    </source>
</evidence>
<evidence type="ECO:0000256" key="3">
    <source>
        <dbReference type="ARBA" id="ARBA00012305"/>
    </source>
</evidence>
<evidence type="ECO:0000256" key="2">
    <source>
        <dbReference type="ARBA" id="ARBA00008346"/>
    </source>
</evidence>
<proteinExistence type="inferred from homology"/>
<dbReference type="InterPro" id="IPR022805">
    <property type="entry name" value="PEP_COase_bac/pln-type"/>
</dbReference>
<evidence type="ECO:0000256" key="7">
    <source>
        <dbReference type="ARBA" id="ARBA00023300"/>
    </source>
</evidence>
<dbReference type="PROSITE" id="PS00781">
    <property type="entry name" value="PEPCASE_1"/>
    <property type="match status" value="1"/>
</dbReference>
<evidence type="ECO:0000256" key="5">
    <source>
        <dbReference type="ARBA" id="ARBA00022842"/>
    </source>
</evidence>